<geneLocation type="plasmid" evidence="1">
    <name>unnamed</name>
</geneLocation>
<evidence type="ECO:0000313" key="3">
    <source>
        <dbReference type="Proteomes" id="UP000217979"/>
    </source>
</evidence>
<gene>
    <name evidence="1" type="ORF">CO704_24880</name>
    <name evidence="2" type="ORF">NCTC12120_05200</name>
</gene>
<reference evidence="1 3" key="1">
    <citation type="submission" date="2017-09" db="EMBL/GenBank/DDBJ databases">
        <title>FDA dAtabase for Regulatory Grade micrObial Sequences (FDA-ARGOS): Supporting development and validation of Infectious Disease Dx tests.</title>
        <authorList>
            <person name="Minogue T."/>
            <person name="Wolcott M."/>
            <person name="Wasieloski L."/>
            <person name="Aguilar W."/>
            <person name="Moore D."/>
            <person name="Tallon L."/>
            <person name="Sadzewicz L."/>
            <person name="Ott S."/>
            <person name="Zhao X."/>
            <person name="Nagaraj S."/>
            <person name="Vavikolanu K."/>
            <person name="Aluvathingal J."/>
            <person name="Nadendla S."/>
            <person name="Sichtig H."/>
        </authorList>
    </citation>
    <scope>NUCLEOTIDE SEQUENCE [LARGE SCALE GENOMIC DNA]</scope>
    <source>
        <strain evidence="1 3">FDAARGOS_392</strain>
        <plasmid evidence="3">Plasmid unnamed</plasmid>
        <plasmid evidence="1">unnamed</plasmid>
    </source>
</reference>
<dbReference type="AlphaFoldDB" id="A0A291E5Z1"/>
<dbReference type="EMBL" id="UAVU01000009">
    <property type="protein sequence ID" value="SQC92017.1"/>
    <property type="molecule type" value="Genomic_DNA"/>
</dbReference>
<keyword evidence="1" id="KW-0614">Plasmid</keyword>
<dbReference type="Proteomes" id="UP000217979">
    <property type="component" value="Plasmid unnamed"/>
</dbReference>
<evidence type="ECO:0000313" key="2">
    <source>
        <dbReference type="EMBL" id="SQC92017.1"/>
    </source>
</evidence>
<dbReference type="Proteomes" id="UP000251197">
    <property type="component" value="Unassembled WGS sequence"/>
</dbReference>
<evidence type="ECO:0000313" key="4">
    <source>
        <dbReference type="Proteomes" id="UP000251197"/>
    </source>
</evidence>
<dbReference type="EMBL" id="CP023526">
    <property type="protein sequence ID" value="ATF95342.1"/>
    <property type="molecule type" value="Genomic_DNA"/>
</dbReference>
<proteinExistence type="predicted"/>
<organism evidence="1 3">
    <name type="scientific">Cedecea neteri</name>
    <dbReference type="NCBI Taxonomy" id="158822"/>
    <lineage>
        <taxon>Bacteria</taxon>
        <taxon>Pseudomonadati</taxon>
        <taxon>Pseudomonadota</taxon>
        <taxon>Gammaproteobacteria</taxon>
        <taxon>Enterobacterales</taxon>
        <taxon>Enterobacteriaceae</taxon>
        <taxon>Cedecea</taxon>
    </lineage>
</organism>
<name>A0A291E5Z1_9ENTR</name>
<sequence length="176" mass="20549">MGESFHVNRDRKKRSQSREYKLLLQSAAAMLVSDYTMDEFLPGRPSTRRRGRPEYTSEFSTIQIGEEVKQDIIWGIGYIGLKMDNEMKLNFCINAKMLVDHACHSTENFSKVFRCSIWVSVDILRVRLADQNGDLLKNFWFDEEITQGVFQPVVKEIKKCLQHQGHRMRTSTSQRP</sequence>
<protein>
    <submittedName>
        <fullName evidence="1">Uncharacterized protein</fullName>
    </submittedName>
</protein>
<evidence type="ECO:0000313" key="1">
    <source>
        <dbReference type="EMBL" id="ATF95342.1"/>
    </source>
</evidence>
<accession>A0A291E5Z1</accession>
<dbReference type="RefSeq" id="WP_061277014.1">
    <property type="nucleotide sequence ID" value="NZ_CP023526.1"/>
</dbReference>
<reference evidence="2 4" key="2">
    <citation type="submission" date="2018-06" db="EMBL/GenBank/DDBJ databases">
        <authorList>
            <consortium name="Pathogen Informatics"/>
            <person name="Doyle S."/>
        </authorList>
    </citation>
    <scope>NUCLEOTIDE SEQUENCE [LARGE SCALE GENOMIC DNA]</scope>
    <source>
        <strain evidence="2 4">NCTC12120</strain>
    </source>
</reference>